<sequence length="559" mass="61272">MKKIAIIDSGISMTHAIFNNKRISGVTIKEQNGSISYESDYNDDDGHGTAIAGIICSWQSDVELVIVKLSSDSAISEQLLCEGIRWCLTATSAEIINISMGIVARVPSTTLYDLCLSAYLKGILIVAAAFHDPAVSCYPAYFPFVTGVYTAVNGRCREYKYLGTGAINVLAYGLPQSVHWTNGTTQTVSGTSYAAAFFTAALAEMKEISERENSSLLSKILSYSTSTLIPIKPFPAVEEKDIVHYLQSPLIRYRHSVADSLGITGTTAPFLAGGPADTRLLTAANLVATLPEIDTLIVLPHAADVPDNILVNEYKAIKEAAIKGKNIAVSHDELLPYVTALTSIVPHYPKLLLHPGNTPVTPYLGHETGLPRNQTPVLASYGATADWQYLFFKRILKGVLEENGYSSFYITESLLSNHLPGEICFSRHLNAGQDQVALNNLYRHVQAQFTPDLIVYMVASSSVYEYSHKAIAHLADARPDGVILHLTGKEPQEWIAATFRQLTSTFRETFFLCLLADDICQESYTRIQQLFRNTATNGCCLLMLSDPVPLLDAIRHFFS</sequence>
<feature type="active site" description="Charge relay system" evidence="2">
    <location>
        <position position="192"/>
    </location>
</feature>
<dbReference type="Gene3D" id="3.40.50.200">
    <property type="entry name" value="Peptidase S8/S53 domain"/>
    <property type="match status" value="1"/>
</dbReference>
<dbReference type="Proteomes" id="UP000676386">
    <property type="component" value="Unassembled WGS sequence"/>
</dbReference>
<organism evidence="4 5">
    <name type="scientific">Chitinophaga hostae</name>
    <dbReference type="NCBI Taxonomy" id="2831022"/>
    <lineage>
        <taxon>Bacteria</taxon>
        <taxon>Pseudomonadati</taxon>
        <taxon>Bacteroidota</taxon>
        <taxon>Chitinophagia</taxon>
        <taxon>Chitinophagales</taxon>
        <taxon>Chitinophagaceae</taxon>
        <taxon>Chitinophaga</taxon>
    </lineage>
</organism>
<comment type="similarity">
    <text evidence="2">Belongs to the peptidase S8 family.</text>
</comment>
<dbReference type="InterPro" id="IPR036852">
    <property type="entry name" value="Peptidase_S8/S53_dom_sf"/>
</dbReference>
<dbReference type="InterPro" id="IPR023827">
    <property type="entry name" value="Peptidase_S8_Asp-AS"/>
</dbReference>
<dbReference type="EMBL" id="JAGTXB010000028">
    <property type="protein sequence ID" value="MBS0032094.1"/>
    <property type="molecule type" value="Genomic_DNA"/>
</dbReference>
<feature type="active site" description="Charge relay system" evidence="2">
    <location>
        <position position="47"/>
    </location>
</feature>
<accession>A0ABS5JA54</accession>
<protein>
    <submittedName>
        <fullName evidence="4">S8 family serine peptidase</fullName>
    </submittedName>
</protein>
<evidence type="ECO:0000313" key="5">
    <source>
        <dbReference type="Proteomes" id="UP000676386"/>
    </source>
</evidence>
<dbReference type="PROSITE" id="PS51892">
    <property type="entry name" value="SUBTILASE"/>
    <property type="match status" value="1"/>
</dbReference>
<name>A0ABS5JA54_9BACT</name>
<gene>
    <name evidence="4" type="ORF">KE626_32475</name>
</gene>
<dbReference type="InterPro" id="IPR022398">
    <property type="entry name" value="Peptidase_S8_His-AS"/>
</dbReference>
<evidence type="ECO:0000256" key="1">
    <source>
        <dbReference type="ARBA" id="ARBA00022801"/>
    </source>
</evidence>
<keyword evidence="2" id="KW-0720">Serine protease</keyword>
<proteinExistence type="inferred from homology"/>
<dbReference type="RefSeq" id="WP_211977253.1">
    <property type="nucleotide sequence ID" value="NZ_CBFHAM010000041.1"/>
</dbReference>
<reference evidence="4 5" key="1">
    <citation type="submission" date="2021-04" db="EMBL/GenBank/DDBJ databases">
        <title>Chitinophaga sp. nov., isolated from the rhizosphere soil.</title>
        <authorList>
            <person name="He S."/>
        </authorList>
    </citation>
    <scope>NUCLEOTIDE SEQUENCE [LARGE SCALE GENOMIC DNA]</scope>
    <source>
        <strain evidence="4 5">2R12</strain>
    </source>
</reference>
<dbReference type="InterPro" id="IPR000209">
    <property type="entry name" value="Peptidase_S8/S53_dom"/>
</dbReference>
<keyword evidence="5" id="KW-1185">Reference proteome</keyword>
<dbReference type="Pfam" id="PF00082">
    <property type="entry name" value="Peptidase_S8"/>
    <property type="match status" value="1"/>
</dbReference>
<keyword evidence="2" id="KW-0645">Protease</keyword>
<dbReference type="SUPFAM" id="SSF52743">
    <property type="entry name" value="Subtilisin-like"/>
    <property type="match status" value="1"/>
</dbReference>
<feature type="domain" description="Peptidase S8/S53" evidence="3">
    <location>
        <begin position="3"/>
        <end position="207"/>
    </location>
</feature>
<evidence type="ECO:0000313" key="4">
    <source>
        <dbReference type="EMBL" id="MBS0032094.1"/>
    </source>
</evidence>
<comment type="caution">
    <text evidence="4">The sequence shown here is derived from an EMBL/GenBank/DDBJ whole genome shotgun (WGS) entry which is preliminary data.</text>
</comment>
<dbReference type="PROSITE" id="PS00137">
    <property type="entry name" value="SUBTILASE_HIS"/>
    <property type="match status" value="1"/>
</dbReference>
<evidence type="ECO:0000259" key="3">
    <source>
        <dbReference type="Pfam" id="PF00082"/>
    </source>
</evidence>
<dbReference type="PROSITE" id="PS00136">
    <property type="entry name" value="SUBTILASE_ASP"/>
    <property type="match status" value="1"/>
</dbReference>
<keyword evidence="1 2" id="KW-0378">Hydrolase</keyword>
<feature type="active site" description="Charge relay system" evidence="2">
    <location>
        <position position="8"/>
    </location>
</feature>
<evidence type="ECO:0000256" key="2">
    <source>
        <dbReference type="PROSITE-ProRule" id="PRU01240"/>
    </source>
</evidence>